<dbReference type="InParanoid" id="A0LI58"/>
<dbReference type="eggNOG" id="COG1189">
    <property type="taxonomic scope" value="Bacteria"/>
</dbReference>
<dbReference type="PANTHER" id="PTHR32319">
    <property type="entry name" value="BACTERIAL HEMOLYSIN-LIKE PROTEIN"/>
    <property type="match status" value="1"/>
</dbReference>
<dbReference type="PANTHER" id="PTHR32319:SF0">
    <property type="entry name" value="BACTERIAL HEMOLYSIN-LIKE PROTEIN"/>
    <property type="match status" value="1"/>
</dbReference>
<dbReference type="GO" id="GO:0032259">
    <property type="term" value="P:methylation"/>
    <property type="evidence" value="ECO:0007669"/>
    <property type="project" value="InterPro"/>
</dbReference>
<dbReference type="Pfam" id="PF01728">
    <property type="entry name" value="FtsJ"/>
    <property type="match status" value="1"/>
</dbReference>
<feature type="domain" description="Ribosomal RNA methyltransferase FtsJ" evidence="5">
    <location>
        <begin position="52"/>
        <end position="233"/>
    </location>
</feature>
<dbReference type="InterPro" id="IPR002877">
    <property type="entry name" value="RNA_MeTrfase_FtsJ_dom"/>
</dbReference>
<sequence>MLVDRGLTASRERAQALILAARVLVDGRKVTKTGQQVSVDSKIELTGADMPYVSRGGLKLEHAIATFGIGVEGMVAMDVGASTGGFVDCLLQRGARRVYAVDVGYGQLAWKLRQDPRVVVLEKHNIRFLPRDLVPEAVQVATMDTSFISLKLVIPAVIPFLARGARLIALIKPQFEVGRSQVGKGGVVKDPELHRRVCESITEFCRESGFTAIDVTPSPVLGPKGNREFLLAALFSPGTP</sequence>
<dbReference type="InterPro" id="IPR002942">
    <property type="entry name" value="S4_RNA-bd"/>
</dbReference>
<dbReference type="InterPro" id="IPR047048">
    <property type="entry name" value="TlyA"/>
</dbReference>
<dbReference type="Proteomes" id="UP000001784">
    <property type="component" value="Chromosome"/>
</dbReference>
<dbReference type="PIRSF" id="PIRSF005578">
    <property type="entry name" value="TlyA"/>
    <property type="match status" value="1"/>
</dbReference>
<dbReference type="InterPro" id="IPR029063">
    <property type="entry name" value="SAM-dependent_MTases_sf"/>
</dbReference>
<dbReference type="EMBL" id="CP000478">
    <property type="protein sequence ID" value="ABK17110.1"/>
    <property type="molecule type" value="Genomic_DNA"/>
</dbReference>
<dbReference type="Pfam" id="PF01479">
    <property type="entry name" value="S4"/>
    <property type="match status" value="1"/>
</dbReference>
<dbReference type="InterPro" id="IPR036986">
    <property type="entry name" value="S4_RNA-bd_sf"/>
</dbReference>
<proteinExistence type="inferred from homology"/>
<dbReference type="NCBIfam" id="TIGR00478">
    <property type="entry name" value="tly"/>
    <property type="match status" value="1"/>
</dbReference>
<dbReference type="SUPFAM" id="SSF55174">
    <property type="entry name" value="Alpha-L RNA-binding motif"/>
    <property type="match status" value="1"/>
</dbReference>
<dbReference type="Gene3D" id="3.40.50.150">
    <property type="entry name" value="Vaccinia Virus protein VP39"/>
    <property type="match status" value="1"/>
</dbReference>
<evidence type="ECO:0000313" key="7">
    <source>
        <dbReference type="Proteomes" id="UP000001784"/>
    </source>
</evidence>
<dbReference type="GO" id="GO:0003723">
    <property type="term" value="F:RNA binding"/>
    <property type="evidence" value="ECO:0007669"/>
    <property type="project" value="UniProtKB-KW"/>
</dbReference>
<reference evidence="6 7" key="1">
    <citation type="submission" date="2006-10" db="EMBL/GenBank/DDBJ databases">
        <title>Complete sequence of Syntrophobacter fumaroxidans MPOB.</title>
        <authorList>
            <consortium name="US DOE Joint Genome Institute"/>
            <person name="Copeland A."/>
            <person name="Lucas S."/>
            <person name="Lapidus A."/>
            <person name="Barry K."/>
            <person name="Detter J.C."/>
            <person name="Glavina del Rio T."/>
            <person name="Hammon N."/>
            <person name="Israni S."/>
            <person name="Pitluck S."/>
            <person name="Goltsman E.G."/>
            <person name="Martinez M."/>
            <person name="Schmutz J."/>
            <person name="Larimer F."/>
            <person name="Land M."/>
            <person name="Hauser L."/>
            <person name="Kyrpides N."/>
            <person name="Kim E."/>
            <person name="Boone D.R."/>
            <person name="Brockman F."/>
            <person name="Culley D."/>
            <person name="Ferry J."/>
            <person name="Gunsalus R."/>
            <person name="McInerney M.J."/>
            <person name="Morrison M."/>
            <person name="Plugge C."/>
            <person name="Rohlin L."/>
            <person name="Scholten J."/>
            <person name="Sieber J."/>
            <person name="Stams A.J.M."/>
            <person name="Worm P."/>
            <person name="Henstra A.M."/>
            <person name="Richardson P."/>
        </authorList>
    </citation>
    <scope>NUCLEOTIDE SEQUENCE [LARGE SCALE GENOMIC DNA]</scope>
    <source>
        <strain evidence="7">DSM 10017 / MPOB</strain>
    </source>
</reference>
<evidence type="ECO:0000256" key="1">
    <source>
        <dbReference type="ARBA" id="ARBA00022884"/>
    </source>
</evidence>
<comment type="similarity">
    <text evidence="2">Belongs to the TlyA family.</text>
</comment>
<evidence type="ECO:0000313" key="6">
    <source>
        <dbReference type="EMBL" id="ABK17110.1"/>
    </source>
</evidence>
<evidence type="ECO:0000259" key="5">
    <source>
        <dbReference type="Pfam" id="PF01728"/>
    </source>
</evidence>
<dbReference type="PROSITE" id="PS50889">
    <property type="entry name" value="S4"/>
    <property type="match status" value="1"/>
</dbReference>
<gene>
    <name evidence="6" type="ordered locus">Sfum_1419</name>
</gene>
<organism evidence="6 7">
    <name type="scientific">Syntrophobacter fumaroxidans (strain DSM 10017 / MPOB)</name>
    <dbReference type="NCBI Taxonomy" id="335543"/>
    <lineage>
        <taxon>Bacteria</taxon>
        <taxon>Pseudomonadati</taxon>
        <taxon>Thermodesulfobacteriota</taxon>
        <taxon>Syntrophobacteria</taxon>
        <taxon>Syntrophobacterales</taxon>
        <taxon>Syntrophobacteraceae</taxon>
        <taxon>Syntrophobacter</taxon>
    </lineage>
</organism>
<evidence type="ECO:0000259" key="4">
    <source>
        <dbReference type="Pfam" id="PF01479"/>
    </source>
</evidence>
<dbReference type="CDD" id="cd00165">
    <property type="entry name" value="S4"/>
    <property type="match status" value="1"/>
</dbReference>
<keyword evidence="7" id="KW-1185">Reference proteome</keyword>
<feature type="domain" description="RNA-binding S4" evidence="4">
    <location>
        <begin position="4"/>
        <end position="40"/>
    </location>
</feature>
<dbReference type="KEGG" id="sfu:Sfum_1419"/>
<accession>A0LI58</accession>
<dbReference type="InterPro" id="IPR004538">
    <property type="entry name" value="Hemolysin_A/TlyA"/>
</dbReference>
<dbReference type="HOGENOM" id="CLU_058015_3_0_7"/>
<protein>
    <submittedName>
        <fullName evidence="6">Hemolysin A</fullName>
    </submittedName>
</protein>
<evidence type="ECO:0000256" key="2">
    <source>
        <dbReference type="ARBA" id="ARBA00029460"/>
    </source>
</evidence>
<evidence type="ECO:0000256" key="3">
    <source>
        <dbReference type="PROSITE-ProRule" id="PRU00182"/>
    </source>
</evidence>
<dbReference type="SUPFAM" id="SSF53335">
    <property type="entry name" value="S-adenosyl-L-methionine-dependent methyltransferases"/>
    <property type="match status" value="1"/>
</dbReference>
<dbReference type="GO" id="GO:0008168">
    <property type="term" value="F:methyltransferase activity"/>
    <property type="evidence" value="ECO:0007669"/>
    <property type="project" value="InterPro"/>
</dbReference>
<dbReference type="Gene3D" id="3.10.290.10">
    <property type="entry name" value="RNA-binding S4 domain"/>
    <property type="match status" value="1"/>
</dbReference>
<name>A0LI58_SYNFM</name>
<dbReference type="AlphaFoldDB" id="A0LI58"/>
<keyword evidence="1 3" id="KW-0694">RNA-binding</keyword>
<dbReference type="STRING" id="335543.Sfum_1419"/>